<protein>
    <recommendedName>
        <fullName evidence="5">LPXTG-motif cell wall anchor domain-containing protein</fullName>
    </recommendedName>
</protein>
<evidence type="ECO:0000313" key="3">
    <source>
        <dbReference type="EMBL" id="SDB91157.1"/>
    </source>
</evidence>
<evidence type="ECO:0008006" key="5">
    <source>
        <dbReference type="Google" id="ProtNLM"/>
    </source>
</evidence>
<feature type="chain" id="PRO_5011494647" description="LPXTG-motif cell wall anchor domain-containing protein" evidence="2">
    <location>
        <begin position="32"/>
        <end position="573"/>
    </location>
</feature>
<name>A0A1G6HA42_9MICO</name>
<keyword evidence="1" id="KW-1133">Transmembrane helix</keyword>
<evidence type="ECO:0000256" key="1">
    <source>
        <dbReference type="SAM" id="Phobius"/>
    </source>
</evidence>
<sequence length="573" mass="58303">MPLAAHSGTRHTSRALAFVLALAVVGGAAVAAALPVQAESAVAVTAADIRANATTTGWHLGASDAGHTLTDTPGSLVIGGEAELLNGLVSPLPLTDFSASITGSSFGWTTAAGSGPTFGLVQVSFGANETVTTLSPVDPVSGSTVVRLADRWTFSGDIGAETGSADRTLGEVLDLLTAQSNPRVVAYGVRVPASATTTLSTMSWNGAATSFGGAPAPELPPLVTGTVTISGTPMQYQPLSADTQGWNADSLRFQWFSVRDGQSEPIAGATQRVYASPDIGVQIGVAVMGIRGDETTATVNSALTAPIVPLALWPMDGVAQVRQQFINGTLEAETYGWPVGTAFSYQWFWHDGTSSHLVEGATGKIYTLAPADLGRRFGVIVTGTLSQFATTSVTTGLTTAVEAPPPVVRAPIDPRTTAELMDYLRRGGISVGSSALPAPFVAPAPGPTAALFPSLAPLAWGDSRDWHVDVYLFSEQLFIGTFPVVNGVAQIKLTGEQLAAAGAGEHTLVAVGQQSGAIQAAALTIAEAPTVAAAAPALAATGAEAAPLLGVAALLLALGAALVVLRRRLGTRA</sequence>
<proteinExistence type="predicted"/>
<evidence type="ECO:0000313" key="4">
    <source>
        <dbReference type="Proteomes" id="UP000199039"/>
    </source>
</evidence>
<organism evidence="3 4">
    <name type="scientific">Sanguibacter gelidistatuariae</name>
    <dbReference type="NCBI Taxonomy" id="1814289"/>
    <lineage>
        <taxon>Bacteria</taxon>
        <taxon>Bacillati</taxon>
        <taxon>Actinomycetota</taxon>
        <taxon>Actinomycetes</taxon>
        <taxon>Micrococcales</taxon>
        <taxon>Sanguibacteraceae</taxon>
        <taxon>Sanguibacter</taxon>
    </lineage>
</organism>
<accession>A0A1G6HA42</accession>
<keyword evidence="2" id="KW-0732">Signal</keyword>
<dbReference type="Proteomes" id="UP000199039">
    <property type="component" value="Unassembled WGS sequence"/>
</dbReference>
<keyword evidence="1" id="KW-0472">Membrane</keyword>
<keyword evidence="4" id="KW-1185">Reference proteome</keyword>
<dbReference type="STRING" id="1814289.SAMN05216410_0866"/>
<dbReference type="EMBL" id="FMYH01000001">
    <property type="protein sequence ID" value="SDB91157.1"/>
    <property type="molecule type" value="Genomic_DNA"/>
</dbReference>
<evidence type="ECO:0000256" key="2">
    <source>
        <dbReference type="SAM" id="SignalP"/>
    </source>
</evidence>
<keyword evidence="1" id="KW-0812">Transmembrane</keyword>
<reference evidence="3 4" key="1">
    <citation type="submission" date="2016-09" db="EMBL/GenBank/DDBJ databases">
        <authorList>
            <person name="Capua I."/>
            <person name="De Benedictis P."/>
            <person name="Joannis T."/>
            <person name="Lombin L.H."/>
            <person name="Cattoli G."/>
        </authorList>
    </citation>
    <scope>NUCLEOTIDE SEQUENCE [LARGE SCALE GENOMIC DNA]</scope>
    <source>
        <strain evidence="3 4">ISLP-3</strain>
    </source>
</reference>
<feature type="signal peptide" evidence="2">
    <location>
        <begin position="1"/>
        <end position="31"/>
    </location>
</feature>
<dbReference type="Gene3D" id="2.60.40.2700">
    <property type="match status" value="2"/>
</dbReference>
<dbReference type="AlphaFoldDB" id="A0A1G6HA42"/>
<gene>
    <name evidence="3" type="ORF">SAMN05216410_0866</name>
</gene>
<feature type="transmembrane region" description="Helical" evidence="1">
    <location>
        <begin position="545"/>
        <end position="565"/>
    </location>
</feature>